<dbReference type="RefSeq" id="WP_229694162.1">
    <property type="nucleotide sequence ID" value="NZ_BMNC01000019.1"/>
</dbReference>
<name>A0ABQ2IQ09_9PSEU</name>
<evidence type="ECO:0000256" key="1">
    <source>
        <dbReference type="SAM" id="MobiDB-lite"/>
    </source>
</evidence>
<accession>A0ABQ2IQ09</accession>
<comment type="caution">
    <text evidence="2">The sequence shown here is derived from an EMBL/GenBank/DDBJ whole genome shotgun (WGS) entry which is preliminary data.</text>
</comment>
<sequence length="174" mass="18390">MLPTPQARDGDHRGAADPTRRRALGHQVSLHDAVNADVRLLPTPTAINPNDGEDPSLWLQRREKHRARGINGNGMGMPLSIAVRLLSTPTASDAKASTHCTHDGGPSLTDQCRLLQTLATPSNHATGRPTVLLPTPRATDGTKGCPAQRGSKGDLMLPSAIIQLLSRATPNGTV</sequence>
<keyword evidence="3" id="KW-1185">Reference proteome</keyword>
<reference evidence="3" key="1">
    <citation type="journal article" date="2019" name="Int. J. Syst. Evol. Microbiol.">
        <title>The Global Catalogue of Microorganisms (GCM) 10K type strain sequencing project: providing services to taxonomists for standard genome sequencing and annotation.</title>
        <authorList>
            <consortium name="The Broad Institute Genomics Platform"/>
            <consortium name="The Broad Institute Genome Sequencing Center for Infectious Disease"/>
            <person name="Wu L."/>
            <person name="Ma J."/>
        </authorList>
    </citation>
    <scope>NUCLEOTIDE SEQUENCE [LARGE SCALE GENOMIC DNA]</scope>
    <source>
        <strain evidence="3">CGMCC 4.7319</strain>
    </source>
</reference>
<protein>
    <submittedName>
        <fullName evidence="2">Uncharacterized protein</fullName>
    </submittedName>
</protein>
<organism evidence="2 3">
    <name type="scientific">Lentzea pudingi</name>
    <dbReference type="NCBI Taxonomy" id="1789439"/>
    <lineage>
        <taxon>Bacteria</taxon>
        <taxon>Bacillati</taxon>
        <taxon>Actinomycetota</taxon>
        <taxon>Actinomycetes</taxon>
        <taxon>Pseudonocardiales</taxon>
        <taxon>Pseudonocardiaceae</taxon>
        <taxon>Lentzea</taxon>
    </lineage>
</organism>
<dbReference type="EMBL" id="BMNC01000019">
    <property type="protein sequence ID" value="GGN23714.1"/>
    <property type="molecule type" value="Genomic_DNA"/>
</dbReference>
<evidence type="ECO:0000313" key="2">
    <source>
        <dbReference type="EMBL" id="GGN23714.1"/>
    </source>
</evidence>
<feature type="region of interest" description="Disordered" evidence="1">
    <location>
        <begin position="123"/>
        <end position="152"/>
    </location>
</feature>
<gene>
    <name evidence="2" type="ORF">GCM10011609_76680</name>
</gene>
<dbReference type="Proteomes" id="UP000597656">
    <property type="component" value="Unassembled WGS sequence"/>
</dbReference>
<feature type="compositionally biased region" description="Basic and acidic residues" evidence="1">
    <location>
        <begin position="8"/>
        <end position="20"/>
    </location>
</feature>
<evidence type="ECO:0000313" key="3">
    <source>
        <dbReference type="Proteomes" id="UP000597656"/>
    </source>
</evidence>
<proteinExistence type="predicted"/>
<feature type="region of interest" description="Disordered" evidence="1">
    <location>
        <begin position="1"/>
        <end position="21"/>
    </location>
</feature>